<feature type="region of interest" description="Disordered" evidence="1">
    <location>
        <begin position="606"/>
        <end position="631"/>
    </location>
</feature>
<dbReference type="SMR" id="A0A7I8X6K5"/>
<evidence type="ECO:0000313" key="4">
    <source>
        <dbReference type="Proteomes" id="UP000659654"/>
    </source>
</evidence>
<dbReference type="Proteomes" id="UP000659654">
    <property type="component" value="Unassembled WGS sequence"/>
</dbReference>
<comment type="caution">
    <text evidence="3">The sequence shown here is derived from an EMBL/GenBank/DDBJ whole genome shotgun (WGS) entry which is preliminary data.</text>
</comment>
<dbReference type="OrthoDB" id="5805552at2759"/>
<feature type="compositionally biased region" description="Polar residues" evidence="1">
    <location>
        <begin position="514"/>
        <end position="537"/>
    </location>
</feature>
<keyword evidence="4" id="KW-1185">Reference proteome</keyword>
<keyword evidence="2" id="KW-0472">Membrane</keyword>
<feature type="transmembrane region" description="Helical" evidence="2">
    <location>
        <begin position="1056"/>
        <end position="1075"/>
    </location>
</feature>
<dbReference type="AlphaFoldDB" id="A0A7I8X6K5"/>
<organism evidence="3 4">
    <name type="scientific">Bursaphelenchus xylophilus</name>
    <name type="common">Pinewood nematode worm</name>
    <name type="synonym">Aphelenchoides xylophilus</name>
    <dbReference type="NCBI Taxonomy" id="6326"/>
    <lineage>
        <taxon>Eukaryota</taxon>
        <taxon>Metazoa</taxon>
        <taxon>Ecdysozoa</taxon>
        <taxon>Nematoda</taxon>
        <taxon>Chromadorea</taxon>
        <taxon>Rhabditida</taxon>
        <taxon>Tylenchina</taxon>
        <taxon>Tylenchomorpha</taxon>
        <taxon>Aphelenchoidea</taxon>
        <taxon>Aphelenchoididae</taxon>
        <taxon>Bursaphelenchus</taxon>
    </lineage>
</organism>
<evidence type="ECO:0000313" key="3">
    <source>
        <dbReference type="EMBL" id="CAD5231884.1"/>
    </source>
</evidence>
<dbReference type="EMBL" id="CAJFCV020000005">
    <property type="protein sequence ID" value="CAG9123430.1"/>
    <property type="molecule type" value="Genomic_DNA"/>
</dbReference>
<gene>
    <name evidence="3" type="ORF">BXYJ_LOCUS11975</name>
</gene>
<feature type="region of interest" description="Disordered" evidence="1">
    <location>
        <begin position="269"/>
        <end position="363"/>
    </location>
</feature>
<feature type="region of interest" description="Disordered" evidence="1">
    <location>
        <begin position="991"/>
        <end position="1026"/>
    </location>
</feature>
<accession>A0A7I8X6K5</accession>
<proteinExistence type="predicted"/>
<dbReference type="EMBL" id="CAJFDI010000005">
    <property type="protein sequence ID" value="CAD5231884.1"/>
    <property type="molecule type" value="Genomic_DNA"/>
</dbReference>
<feature type="compositionally biased region" description="Basic and acidic residues" evidence="1">
    <location>
        <begin position="612"/>
        <end position="623"/>
    </location>
</feature>
<keyword evidence="2" id="KW-0812">Transmembrane</keyword>
<evidence type="ECO:0000256" key="1">
    <source>
        <dbReference type="SAM" id="MobiDB-lite"/>
    </source>
</evidence>
<keyword evidence="2" id="KW-1133">Transmembrane helix</keyword>
<reference evidence="3" key="1">
    <citation type="submission" date="2020-09" db="EMBL/GenBank/DDBJ databases">
        <authorList>
            <person name="Kikuchi T."/>
        </authorList>
    </citation>
    <scope>NUCLEOTIDE SEQUENCE</scope>
    <source>
        <strain evidence="3">Ka4C1</strain>
    </source>
</reference>
<feature type="compositionally biased region" description="Basic and acidic residues" evidence="1">
    <location>
        <begin position="336"/>
        <end position="349"/>
    </location>
</feature>
<protein>
    <submittedName>
        <fullName evidence="3">(pine wood nematode) hypothetical protein</fullName>
    </submittedName>
</protein>
<sequence>MSDQEENVFEQSMNSKYSDWTAVFDPNEVDSYRLHWDESVTFRSRQNSGERSSDWESDMDEARVHNQILDLFNQLFKELLEDIRRAEDDSDVGQEVVLNDLLERQVILQANGDRLTEMAAELNDYVQSKVSTIHIHMERLKLKQEPSTKFAFRDNSAASHLRKWLQNSELTLEKIKEDTFLLCNSQPDLQRLRATLQTLQLEIDTEGRHLLRAAKRHLTNRALEPTADGLKVQKVQRNLESLEQRWLKLYLGGVEQIERINNLAQRFESDDQNGSDLESVGSLEPARKRARPSTFSDTESFGDDEDTIPFASEEYRRIPTSHMTSTENIGSDLDNSTDKGSNKSEREDGWSSSKTQDVGYSSGENSLHEALNHIDSSPTKDWMSSQSLVSSYYKTVPLDDAGVTDNETPRLPVPGISINLPEDEMTSSMIVNFDSIHNSTIDTFDDYKEVMSMLDEKYNNVDPTRMGTNWKELKSNTKRLSAPSRPQIRHSFVSESGRMSCDASSEDSDVHMPQQMSESFSGWSSQALKASTPQTSSIRKRRYQRNSASKHSESLHNSFIACGKMDQSIYEFTTPEFMSQSLNLSTRALNNRRRFLKRRVHRSASENTNLLGDEKTSVQRRDSLNSNSSGITFQDSGDAHFEWDDYRDESVVSHDLEQSTNFSLDLSSPLLAPLMVDDDFQTELPLMDTAEQSGIATFLQQSINALKEARLTLESDKEGGKVKNVARIAAEHLKSIRSLMTGSVTLDPSGAEALNKLHTEWLDLVNSFDLPSNDALSQYEIDEVMDLFRTINHHYILFGSMCDGSDAKLLKESTLDDLRDTLRTRKKLFQQLRTNYMRMMTLVSRVPNLVPELEKVINNINVLNGSVSNLENFYELYCVKEKVVELDGGVKELDNCLGELSKRSVLNLNGSLERRVREIDEELSHCQDRMSSLEHVCNAIISRLNSSKFEKDDEELECCQKFIKDFEEMKRTISQVKTRLDRLFKLFPDCSSRSQQHDDSYSDSSLPESIAKPRKRRNLFEETKESCPETNEAPRMSWLTADRLLSPLRSSSSAQGVLVCIAMLAIGTLLLGLVVDEEIFSRNGHWSFRFGPQLHYVDGPPPVRRQPSPVLSGHSQQLTRARPSILLDDAQVLRTPLAAEGVRMRKRWSTVLEETARFELIA</sequence>
<name>A0A7I8X6K5_BURXY</name>
<feature type="compositionally biased region" description="Polar residues" evidence="1">
    <location>
        <begin position="350"/>
        <end position="363"/>
    </location>
</feature>
<dbReference type="Proteomes" id="UP000582659">
    <property type="component" value="Unassembled WGS sequence"/>
</dbReference>
<feature type="region of interest" description="Disordered" evidence="1">
    <location>
        <begin position="476"/>
        <end position="550"/>
    </location>
</feature>
<evidence type="ECO:0000256" key="2">
    <source>
        <dbReference type="SAM" id="Phobius"/>
    </source>
</evidence>